<gene>
    <name evidence="1" type="ORF">Afil01_62080</name>
</gene>
<organism evidence="1 2">
    <name type="scientific">Actinorhabdospora filicis</name>
    <dbReference type="NCBI Taxonomy" id="1785913"/>
    <lineage>
        <taxon>Bacteria</taxon>
        <taxon>Bacillati</taxon>
        <taxon>Actinomycetota</taxon>
        <taxon>Actinomycetes</taxon>
        <taxon>Micromonosporales</taxon>
        <taxon>Micromonosporaceae</taxon>
        <taxon>Actinorhabdospora</taxon>
    </lineage>
</organism>
<sequence>MPANASDEYHLLARRAVTNVMQLLVNAPAQSLAVDSYRRGSSADSTEWNHWRASDLAIRQDAIHRAALIFGHSFTVTEQTSEGARTRGLSPMRTAALYTDPASDLDPVCALTVTAWPTNTDGKGVPGHAILWTATHRYEVHFKGRGTDVRISRGFKHGSSACPVTRFAVNVDLEGRTTGVIGPFRRLQDRINQVIFDLLIAQSYASWAVRWATGMAPPMLTDPVYADPDDPTSEIIGTKPRLDANGQPIPAPINHNASRFLFAPDPDSKFGSLPGTPLSGYIEAVGMAFRHLSALAQLPPAYLVGELVNVAAEALDASEAGFLRMLGGLQTMLGAPWKRVFRLAAELDGQAEAALADDGEIVWRDIGSRSMAAIADALGKLATQLGVPPRALWTRIPGITGEELDYFERIAAEDSDGALARAIDRVTGGDAFSPAEPS</sequence>
<evidence type="ECO:0000313" key="2">
    <source>
        <dbReference type="Proteomes" id="UP001165079"/>
    </source>
</evidence>
<keyword evidence="2" id="KW-1185">Reference proteome</keyword>
<comment type="caution">
    <text evidence="1">The sequence shown here is derived from an EMBL/GenBank/DDBJ whole genome shotgun (WGS) entry which is preliminary data.</text>
</comment>
<dbReference type="Pfam" id="PF05133">
    <property type="entry name" value="SPP1_portal"/>
    <property type="match status" value="1"/>
</dbReference>
<dbReference type="EMBL" id="BSTX01000005">
    <property type="protein sequence ID" value="GLZ81401.1"/>
    <property type="molecule type" value="Genomic_DNA"/>
</dbReference>
<reference evidence="1" key="1">
    <citation type="submission" date="2023-03" db="EMBL/GenBank/DDBJ databases">
        <title>Actinorhabdospora filicis NBRC 111898.</title>
        <authorList>
            <person name="Ichikawa N."/>
            <person name="Sato H."/>
            <person name="Tonouchi N."/>
        </authorList>
    </citation>
    <scope>NUCLEOTIDE SEQUENCE</scope>
    <source>
        <strain evidence="1">NBRC 111898</strain>
    </source>
</reference>
<accession>A0A9W6SVA3</accession>
<proteinExistence type="predicted"/>
<dbReference type="InterPro" id="IPR021145">
    <property type="entry name" value="Portal_protein_SPP1_Gp6-like"/>
</dbReference>
<dbReference type="Proteomes" id="UP001165079">
    <property type="component" value="Unassembled WGS sequence"/>
</dbReference>
<name>A0A9W6SVA3_9ACTN</name>
<protein>
    <submittedName>
        <fullName evidence="1">Chromosome partitioning protein ParA</fullName>
    </submittedName>
</protein>
<dbReference type="AlphaFoldDB" id="A0A9W6SVA3"/>
<evidence type="ECO:0000313" key="1">
    <source>
        <dbReference type="EMBL" id="GLZ81401.1"/>
    </source>
</evidence>